<dbReference type="InterPro" id="IPR057574">
    <property type="entry name" value="nSTAND_NTPase5_dom"/>
</dbReference>
<dbReference type="Pfam" id="PF25199">
    <property type="entry name" value="nSTAND_NTPase5"/>
    <property type="match status" value="1"/>
</dbReference>
<dbReference type="RefSeq" id="WP_088917449.1">
    <property type="nucleotide sequence ID" value="NZ_CP018632.1"/>
</dbReference>
<evidence type="ECO:0000259" key="1">
    <source>
        <dbReference type="Pfam" id="PF25199"/>
    </source>
</evidence>
<reference evidence="2 3" key="1">
    <citation type="submission" date="2016-12" db="EMBL/GenBank/DDBJ databases">
        <authorList>
            <person name="Song W.-J."/>
            <person name="Kurnit D.M."/>
        </authorList>
    </citation>
    <scope>NUCLEOTIDE SEQUENCE [LARGE SCALE GENOMIC DNA]</scope>
    <source>
        <strain evidence="2 3">IMCC3135</strain>
    </source>
</reference>
<dbReference type="SUPFAM" id="SSF52467">
    <property type="entry name" value="DHS-like NAD/FAD-binding domain"/>
    <property type="match status" value="1"/>
</dbReference>
<organism evidence="2 3">
    <name type="scientific">Granulosicoccus antarcticus IMCC3135</name>
    <dbReference type="NCBI Taxonomy" id="1192854"/>
    <lineage>
        <taxon>Bacteria</taxon>
        <taxon>Pseudomonadati</taxon>
        <taxon>Pseudomonadota</taxon>
        <taxon>Gammaproteobacteria</taxon>
        <taxon>Chromatiales</taxon>
        <taxon>Granulosicoccaceae</taxon>
        <taxon>Granulosicoccus</taxon>
    </lineage>
</organism>
<accession>A0A2Z2NTM1</accession>
<dbReference type="EMBL" id="CP018632">
    <property type="protein sequence ID" value="ASJ72100.1"/>
    <property type="molecule type" value="Genomic_DNA"/>
</dbReference>
<dbReference type="SUPFAM" id="SSF52540">
    <property type="entry name" value="P-loop containing nucleoside triphosphate hydrolases"/>
    <property type="match status" value="1"/>
</dbReference>
<dbReference type="Pfam" id="PF13289">
    <property type="entry name" value="SIR2_2"/>
    <property type="match status" value="1"/>
</dbReference>
<dbReference type="InterPro" id="IPR029035">
    <property type="entry name" value="DHS-like_NAD/FAD-binding_dom"/>
</dbReference>
<evidence type="ECO:0000313" key="3">
    <source>
        <dbReference type="Proteomes" id="UP000250079"/>
    </source>
</evidence>
<dbReference type="KEGG" id="gai:IMCC3135_10030"/>
<dbReference type="Proteomes" id="UP000250079">
    <property type="component" value="Chromosome"/>
</dbReference>
<protein>
    <recommendedName>
        <fullName evidence="1">Novel STAND NTPase 5 domain-containing protein</fullName>
    </recommendedName>
</protein>
<feature type="domain" description="Novel STAND NTPase 5" evidence="1">
    <location>
        <begin position="300"/>
        <end position="432"/>
    </location>
</feature>
<sequence>MPTDLNEVARRINPEETILFLGAGASVPSGAPKAQELSQAIAAQFSFELSDYSLSEVASIAEEKVGRRSLVEFVNSKIGKLRPTRGLRNIPLFDWRRIYTTNYDDLIESAYRDSDTVLQVVSSNYEITNASRESATTLYKIHGTVGSDTSTGQTSKLILTEQDYDDTQTYREALYSQLERDLVQGSCVIIGYSLSDAYMKEQINFALKVRSKSDIPGQIYLITYASDAGRAMLYEKRGFVVANGSIDDFIAAMANETDMRSIVYSAGGDPLNRAPRLRVSTVVVEHELAQNKQSLPSMFAGWPANYSDIEAGHTFERDAISELANELIEKKCAVIVGASGTGKTTAARQVLYKLEKESFVCWEHFSSHQLPVDDWIEVSQALVSEDRRGVLFVDDAHEHLRELNRLADRLSTNETSGLMLVVAAPANLWNPRVKSTWLTRNAARKTFSRLTSNEIDKLISLAENLPDLRPLLESSFAGFSREDRKRRLQHKCESETFVCLRNIFSSDSFDNIVLREYASLPEDLQELYKTLSALQASGVSVHRQLLIRMLGIDSSSILAILARLDGIVEEYTVSAKDGTYGWRGRHDEITRIIYQYKFQSPVEREELVEKVVDNLVATDAFERKTVSRLCSFEAGIQQISSKSKRDRLLRKLISKVPSERLPRHRLIRSLMDQGKFDETEAEIRVYKSELHRDTTIQRYEIMLGIRRAMNSTGIMQEDRRAIALTAYEASVRLSEAQPLNKNVLKTRYDAASALVEFGGSTDVLHDAMVALRKAERETGDPDVINLIFRLEKEVLAISENDVEVSEVMPESEAMSQEIVSN</sequence>
<dbReference type="InterPro" id="IPR027417">
    <property type="entry name" value="P-loop_NTPase"/>
</dbReference>
<dbReference type="AlphaFoldDB" id="A0A2Z2NTM1"/>
<dbReference type="OrthoDB" id="95129at2"/>
<name>A0A2Z2NTM1_9GAMM</name>
<evidence type="ECO:0000313" key="2">
    <source>
        <dbReference type="EMBL" id="ASJ72100.1"/>
    </source>
</evidence>
<keyword evidence="3" id="KW-1185">Reference proteome</keyword>
<proteinExistence type="predicted"/>
<gene>
    <name evidence="2" type="ORF">IMCC3135_10030</name>
</gene>
<dbReference type="Gene3D" id="3.40.50.300">
    <property type="entry name" value="P-loop containing nucleotide triphosphate hydrolases"/>
    <property type="match status" value="1"/>
</dbReference>